<dbReference type="EMBL" id="MU007009">
    <property type="protein sequence ID" value="KAF2437181.1"/>
    <property type="molecule type" value="Genomic_DNA"/>
</dbReference>
<name>A0A9P4U4Z5_9PEZI</name>
<comment type="caution">
    <text evidence="3">The sequence shown here is derived from an EMBL/GenBank/DDBJ whole genome shotgun (WGS) entry which is preliminary data.</text>
</comment>
<protein>
    <recommendedName>
        <fullName evidence="2">Gamma-glutamylcyclotransferase AIG2-like domain-containing protein</fullName>
    </recommendedName>
</protein>
<organism evidence="3 4">
    <name type="scientific">Tothia fuscella</name>
    <dbReference type="NCBI Taxonomy" id="1048955"/>
    <lineage>
        <taxon>Eukaryota</taxon>
        <taxon>Fungi</taxon>
        <taxon>Dikarya</taxon>
        <taxon>Ascomycota</taxon>
        <taxon>Pezizomycotina</taxon>
        <taxon>Dothideomycetes</taxon>
        <taxon>Pleosporomycetidae</taxon>
        <taxon>Venturiales</taxon>
        <taxon>Cylindrosympodiaceae</taxon>
        <taxon>Tothia</taxon>
    </lineage>
</organism>
<evidence type="ECO:0000313" key="4">
    <source>
        <dbReference type="Proteomes" id="UP000800235"/>
    </source>
</evidence>
<evidence type="ECO:0000313" key="3">
    <source>
        <dbReference type="EMBL" id="KAF2437181.1"/>
    </source>
</evidence>
<sequence length="255" mass="29070">MSHTVSKRKASDSSSFDLDSQKRREIQEQELNGVPKAQEVRKLLPEPGFQPGYMLFYGSLMDPEVLEFIAELEEPPILLQGSVFGFSMKVWTQHPALIPHEGGKVIGRAWKVETEEQFQRLAHYETEAYTILKDCRTFRWAGEVDSKELEDGEFDLRAYQKFTKPAMLGYATSDESSAYDTDAEELSPQCRFHHEEAQEAWDATRQELFFGRLRYHLLLVFSTPGALPKSAISSAILEFVAHETCGISSSFCRTQ</sequence>
<dbReference type="AlphaFoldDB" id="A0A9P4U4Z5"/>
<evidence type="ECO:0000256" key="1">
    <source>
        <dbReference type="SAM" id="MobiDB-lite"/>
    </source>
</evidence>
<evidence type="ECO:0000259" key="2">
    <source>
        <dbReference type="Pfam" id="PF06094"/>
    </source>
</evidence>
<dbReference type="InterPro" id="IPR013024">
    <property type="entry name" value="GGCT-like"/>
</dbReference>
<feature type="domain" description="Gamma-glutamylcyclotransferase AIG2-like" evidence="2">
    <location>
        <begin position="55"/>
        <end position="130"/>
    </location>
</feature>
<dbReference type="CDD" id="cd06661">
    <property type="entry name" value="GGCT_like"/>
    <property type="match status" value="1"/>
</dbReference>
<accession>A0A9P4U4Z5</accession>
<dbReference type="OrthoDB" id="3262926at2759"/>
<dbReference type="SUPFAM" id="SSF110857">
    <property type="entry name" value="Gamma-glutamyl cyclotransferase-like"/>
    <property type="match status" value="1"/>
</dbReference>
<reference evidence="3" key="1">
    <citation type="journal article" date="2020" name="Stud. Mycol.">
        <title>101 Dothideomycetes genomes: a test case for predicting lifestyles and emergence of pathogens.</title>
        <authorList>
            <person name="Haridas S."/>
            <person name="Albert R."/>
            <person name="Binder M."/>
            <person name="Bloem J."/>
            <person name="Labutti K."/>
            <person name="Salamov A."/>
            <person name="Andreopoulos B."/>
            <person name="Baker S."/>
            <person name="Barry K."/>
            <person name="Bills G."/>
            <person name="Bluhm B."/>
            <person name="Cannon C."/>
            <person name="Castanera R."/>
            <person name="Culley D."/>
            <person name="Daum C."/>
            <person name="Ezra D."/>
            <person name="Gonzalez J."/>
            <person name="Henrissat B."/>
            <person name="Kuo A."/>
            <person name="Liang C."/>
            <person name="Lipzen A."/>
            <person name="Lutzoni F."/>
            <person name="Magnuson J."/>
            <person name="Mondo S."/>
            <person name="Nolan M."/>
            <person name="Ohm R."/>
            <person name="Pangilinan J."/>
            <person name="Park H.-J."/>
            <person name="Ramirez L."/>
            <person name="Alfaro M."/>
            <person name="Sun H."/>
            <person name="Tritt A."/>
            <person name="Yoshinaga Y."/>
            <person name="Zwiers L.-H."/>
            <person name="Turgeon B."/>
            <person name="Goodwin S."/>
            <person name="Spatafora J."/>
            <person name="Crous P."/>
            <person name="Grigoriev I."/>
        </authorList>
    </citation>
    <scope>NUCLEOTIDE SEQUENCE</scope>
    <source>
        <strain evidence="3">CBS 130266</strain>
    </source>
</reference>
<proteinExistence type="predicted"/>
<gene>
    <name evidence="3" type="ORF">EJ08DRAFT_655313</name>
</gene>
<dbReference type="Gene3D" id="3.10.490.10">
    <property type="entry name" value="Gamma-glutamyl cyclotransferase-like"/>
    <property type="match status" value="1"/>
</dbReference>
<dbReference type="Pfam" id="PF06094">
    <property type="entry name" value="GGACT"/>
    <property type="match status" value="1"/>
</dbReference>
<keyword evidence="4" id="KW-1185">Reference proteome</keyword>
<feature type="region of interest" description="Disordered" evidence="1">
    <location>
        <begin position="1"/>
        <end position="32"/>
    </location>
</feature>
<dbReference type="InterPro" id="IPR009288">
    <property type="entry name" value="AIG2-like_dom"/>
</dbReference>
<dbReference type="Proteomes" id="UP000800235">
    <property type="component" value="Unassembled WGS sequence"/>
</dbReference>
<dbReference type="InterPro" id="IPR036568">
    <property type="entry name" value="GGCT-like_sf"/>
</dbReference>